<gene>
    <name evidence="8" type="ORF">MGWOODY_Mmi1631</name>
    <name evidence="9" type="ORF">MGWOODY_Mmi1655</name>
</gene>
<evidence type="ECO:0000256" key="5">
    <source>
        <dbReference type="ARBA" id="ARBA00022898"/>
    </source>
</evidence>
<dbReference type="GO" id="GO:0031071">
    <property type="term" value="F:cysteine desulfurase activity"/>
    <property type="evidence" value="ECO:0007669"/>
    <property type="project" value="UniProtKB-EC"/>
</dbReference>
<comment type="catalytic activity">
    <reaction evidence="6">
        <text>(sulfur carrier)-H + L-cysteine = (sulfur carrier)-SH + L-alanine</text>
        <dbReference type="Rhea" id="RHEA:43892"/>
        <dbReference type="Rhea" id="RHEA-COMP:14737"/>
        <dbReference type="Rhea" id="RHEA-COMP:14739"/>
        <dbReference type="ChEBI" id="CHEBI:29917"/>
        <dbReference type="ChEBI" id="CHEBI:35235"/>
        <dbReference type="ChEBI" id="CHEBI:57972"/>
        <dbReference type="ChEBI" id="CHEBI:64428"/>
        <dbReference type="EC" id="2.8.1.7"/>
    </reaction>
</comment>
<dbReference type="InterPro" id="IPR015421">
    <property type="entry name" value="PyrdxlP-dep_Trfase_major"/>
</dbReference>
<evidence type="ECO:0000259" key="7">
    <source>
        <dbReference type="Pfam" id="PF00266"/>
    </source>
</evidence>
<dbReference type="CDD" id="cd06453">
    <property type="entry name" value="SufS_like"/>
    <property type="match status" value="1"/>
</dbReference>
<dbReference type="SUPFAM" id="SSF53383">
    <property type="entry name" value="PLP-dependent transferases"/>
    <property type="match status" value="1"/>
</dbReference>
<reference evidence="8" key="1">
    <citation type="submission" date="2015-10" db="EMBL/GenBank/DDBJ databases">
        <authorList>
            <person name="Gilbert D.G."/>
        </authorList>
    </citation>
    <scope>NUCLEOTIDE SEQUENCE</scope>
</reference>
<protein>
    <recommendedName>
        <fullName evidence="3">cysteine desulfurase</fullName>
        <ecNumber evidence="3">2.8.1.7</ecNumber>
    </recommendedName>
</protein>
<dbReference type="GO" id="GO:0006534">
    <property type="term" value="P:cysteine metabolic process"/>
    <property type="evidence" value="ECO:0007669"/>
    <property type="project" value="InterPro"/>
</dbReference>
<accession>A0A160VE87</accession>
<organism evidence="8">
    <name type="scientific">hydrothermal vent metagenome</name>
    <dbReference type="NCBI Taxonomy" id="652676"/>
    <lineage>
        <taxon>unclassified sequences</taxon>
        <taxon>metagenomes</taxon>
        <taxon>ecological metagenomes</taxon>
    </lineage>
</organism>
<sequence length="404" mass="44682">MGNFDPIQIREDFPIYTNSEVPLVYLDNAATSQRPQAVLDAVNKYYTEFNANVHRAVYSFGEKATTAYEDARQTIADFIGADNTSIIFTGGTTESINLAAYAWARNNLTSEDEILVTEMEHHSNLVPWQLAAQATGASLKYIPFNEDGSLDLEDPDKYFTAKTKFVAVIHQSNVLGTINPVKDIVRMAHDVGAITLVDGAQWVPHGCTDIQEIDCDFYAFSGHKMLGPTGIGILYGKPELLEKMQPFQGGGEMIRSVTMERATWNDIPYKFEAGTPNIAQAIGLGAAVKYIQGIGLDVIQNHGRDLTKYAMKQLTQMDVIKIHGNQHNRGPVISFEVTGVHPHDLAQFLDQDGIAIRAGQLCAQPIMDKLGVFATNRASFYIYNNEQDIDTFCESIEKTAQIFA</sequence>
<dbReference type="AlphaFoldDB" id="A0A160VE87"/>
<dbReference type="InterPro" id="IPR020578">
    <property type="entry name" value="Aminotrans_V_PyrdxlP_BS"/>
</dbReference>
<dbReference type="NCBIfam" id="TIGR01979">
    <property type="entry name" value="sufS"/>
    <property type="match status" value="1"/>
</dbReference>
<dbReference type="PIRSF" id="PIRSF005572">
    <property type="entry name" value="NifS"/>
    <property type="match status" value="1"/>
</dbReference>
<dbReference type="InterPro" id="IPR015422">
    <property type="entry name" value="PyrdxlP-dep_Trfase_small"/>
</dbReference>
<dbReference type="Gene3D" id="3.40.640.10">
    <property type="entry name" value="Type I PLP-dependent aspartate aminotransferase-like (Major domain)"/>
    <property type="match status" value="1"/>
</dbReference>
<keyword evidence="5" id="KW-0663">Pyridoxal phosphate</keyword>
<evidence type="ECO:0000313" key="9">
    <source>
        <dbReference type="EMBL" id="CUV08556.1"/>
    </source>
</evidence>
<evidence type="ECO:0000256" key="2">
    <source>
        <dbReference type="ARBA" id="ARBA00010447"/>
    </source>
</evidence>
<name>A0A160VE87_9ZZZZ</name>
<comment type="cofactor">
    <cofactor evidence="1">
        <name>pyridoxal 5'-phosphate</name>
        <dbReference type="ChEBI" id="CHEBI:597326"/>
    </cofactor>
</comment>
<dbReference type="EC" id="2.8.1.7" evidence="3"/>
<evidence type="ECO:0000256" key="4">
    <source>
        <dbReference type="ARBA" id="ARBA00022679"/>
    </source>
</evidence>
<dbReference type="Gene3D" id="3.90.1150.10">
    <property type="entry name" value="Aspartate Aminotransferase, domain 1"/>
    <property type="match status" value="1"/>
</dbReference>
<dbReference type="InterPro" id="IPR015424">
    <property type="entry name" value="PyrdxlP-dep_Trfase"/>
</dbReference>
<dbReference type="InterPro" id="IPR016454">
    <property type="entry name" value="Cysteine_dSase"/>
</dbReference>
<evidence type="ECO:0000256" key="6">
    <source>
        <dbReference type="ARBA" id="ARBA00050776"/>
    </source>
</evidence>
<dbReference type="EMBL" id="FAXC01000082">
    <property type="protein sequence ID" value="CUV08532.1"/>
    <property type="molecule type" value="Genomic_DNA"/>
</dbReference>
<keyword evidence="4 8" id="KW-0808">Transferase</keyword>
<evidence type="ECO:0000256" key="1">
    <source>
        <dbReference type="ARBA" id="ARBA00001933"/>
    </source>
</evidence>
<dbReference type="PANTHER" id="PTHR43586:SF8">
    <property type="entry name" value="CYSTEINE DESULFURASE 1, CHLOROPLASTIC"/>
    <property type="match status" value="1"/>
</dbReference>
<dbReference type="Pfam" id="PF00266">
    <property type="entry name" value="Aminotran_5"/>
    <property type="match status" value="1"/>
</dbReference>
<dbReference type="PANTHER" id="PTHR43586">
    <property type="entry name" value="CYSTEINE DESULFURASE"/>
    <property type="match status" value="1"/>
</dbReference>
<proteinExistence type="inferred from homology"/>
<dbReference type="InterPro" id="IPR000192">
    <property type="entry name" value="Aminotrans_V_dom"/>
</dbReference>
<dbReference type="InterPro" id="IPR010970">
    <property type="entry name" value="Cys_dSase_SufS"/>
</dbReference>
<evidence type="ECO:0000313" key="8">
    <source>
        <dbReference type="EMBL" id="CUV08532.1"/>
    </source>
</evidence>
<dbReference type="PROSITE" id="PS00595">
    <property type="entry name" value="AA_TRANSFER_CLASS_5"/>
    <property type="match status" value="1"/>
</dbReference>
<comment type="similarity">
    <text evidence="2">Belongs to the class-V pyridoxal-phosphate-dependent aminotransferase family. Csd subfamily.</text>
</comment>
<feature type="domain" description="Aminotransferase class V" evidence="7">
    <location>
        <begin position="24"/>
        <end position="392"/>
    </location>
</feature>
<dbReference type="GO" id="GO:0030170">
    <property type="term" value="F:pyridoxal phosphate binding"/>
    <property type="evidence" value="ECO:0007669"/>
    <property type="project" value="InterPro"/>
</dbReference>
<dbReference type="EMBL" id="FAXC01000082">
    <property type="protein sequence ID" value="CUV08556.1"/>
    <property type="molecule type" value="Genomic_DNA"/>
</dbReference>
<evidence type="ECO:0000256" key="3">
    <source>
        <dbReference type="ARBA" id="ARBA00012239"/>
    </source>
</evidence>